<dbReference type="OrthoDB" id="1931827at2759"/>
<comment type="caution">
    <text evidence="3">The sequence shown here is derived from an EMBL/GenBank/DDBJ whole genome shotgun (WGS) entry which is preliminary data.</text>
</comment>
<evidence type="ECO:0000256" key="1">
    <source>
        <dbReference type="SAM" id="MobiDB-lite"/>
    </source>
</evidence>
<evidence type="ECO:0000313" key="4">
    <source>
        <dbReference type="Proteomes" id="UP000326396"/>
    </source>
</evidence>
<sequence length="174" mass="18895">MEGCLPSNIDEEDHDIEYRRRWKHIFASCYSSLTIAKLLAFTKMAKALHSVLVLVFVFNLLVSMTTTAGRNLPNKNIKSPDDVKHPESFFYYDRGYLIPGIGRGIKPKSKKGFNPFTYNPITGTNNGIPGLTVPNFGGLGGGNYLPGGDDTLVPNPGVEVPNPGVGNTPVSTNP</sequence>
<keyword evidence="2" id="KW-0812">Transmembrane</keyword>
<keyword evidence="2" id="KW-1133">Transmembrane helix</keyword>
<evidence type="ECO:0000313" key="3">
    <source>
        <dbReference type="EMBL" id="KAD6795661.1"/>
    </source>
</evidence>
<evidence type="ECO:0000256" key="2">
    <source>
        <dbReference type="SAM" id="Phobius"/>
    </source>
</evidence>
<reference evidence="3 4" key="1">
    <citation type="submission" date="2019-05" db="EMBL/GenBank/DDBJ databases">
        <title>Mikania micrantha, genome provides insights into the molecular mechanism of rapid growth.</title>
        <authorList>
            <person name="Liu B."/>
        </authorList>
    </citation>
    <scope>NUCLEOTIDE SEQUENCE [LARGE SCALE GENOMIC DNA]</scope>
    <source>
        <strain evidence="3">NLD-2019</strain>
        <tissue evidence="3">Leaf</tissue>
    </source>
</reference>
<keyword evidence="4" id="KW-1185">Reference proteome</keyword>
<dbReference type="AlphaFoldDB" id="A0A5N6PPT4"/>
<proteinExistence type="predicted"/>
<dbReference type="PANTHER" id="PTHR36733:SF1">
    <property type="entry name" value="CELL WALL PROTEIN-RELATED"/>
    <property type="match status" value="1"/>
</dbReference>
<evidence type="ECO:0008006" key="5">
    <source>
        <dbReference type="Google" id="ProtNLM"/>
    </source>
</evidence>
<dbReference type="InterPro" id="IPR034565">
    <property type="entry name" value="Put_cell_wall"/>
</dbReference>
<gene>
    <name evidence="3" type="ORF">E3N88_06557</name>
</gene>
<accession>A0A5N6PPT4</accession>
<keyword evidence="2" id="KW-0472">Membrane</keyword>
<dbReference type="EMBL" id="SZYD01000003">
    <property type="protein sequence ID" value="KAD6795661.1"/>
    <property type="molecule type" value="Genomic_DNA"/>
</dbReference>
<organism evidence="3 4">
    <name type="scientific">Mikania micrantha</name>
    <name type="common">bitter vine</name>
    <dbReference type="NCBI Taxonomy" id="192012"/>
    <lineage>
        <taxon>Eukaryota</taxon>
        <taxon>Viridiplantae</taxon>
        <taxon>Streptophyta</taxon>
        <taxon>Embryophyta</taxon>
        <taxon>Tracheophyta</taxon>
        <taxon>Spermatophyta</taxon>
        <taxon>Magnoliopsida</taxon>
        <taxon>eudicotyledons</taxon>
        <taxon>Gunneridae</taxon>
        <taxon>Pentapetalae</taxon>
        <taxon>asterids</taxon>
        <taxon>campanulids</taxon>
        <taxon>Asterales</taxon>
        <taxon>Asteraceae</taxon>
        <taxon>Asteroideae</taxon>
        <taxon>Heliantheae alliance</taxon>
        <taxon>Eupatorieae</taxon>
        <taxon>Mikania</taxon>
    </lineage>
</organism>
<name>A0A5N6PPT4_9ASTR</name>
<protein>
    <recommendedName>
        <fullName evidence="5">Cell wall protein</fullName>
    </recommendedName>
</protein>
<feature type="region of interest" description="Disordered" evidence="1">
    <location>
        <begin position="155"/>
        <end position="174"/>
    </location>
</feature>
<dbReference type="Proteomes" id="UP000326396">
    <property type="component" value="Linkage Group LG11"/>
</dbReference>
<feature type="transmembrane region" description="Helical" evidence="2">
    <location>
        <begin position="47"/>
        <end position="68"/>
    </location>
</feature>
<dbReference type="PANTHER" id="PTHR36733">
    <property type="entry name" value="CELL WALL PROTEIN-RELATED"/>
    <property type="match status" value="1"/>
</dbReference>